<dbReference type="GO" id="GO:0071522">
    <property type="term" value="F:ureidoglycine aminohydrolase activity"/>
    <property type="evidence" value="ECO:0007669"/>
    <property type="project" value="InterPro"/>
</dbReference>
<dbReference type="AlphaFoldDB" id="A0A1X6P968"/>
<dbReference type="CDD" id="cd02212">
    <property type="entry name" value="cupin_UGlyAH_C"/>
    <property type="match status" value="1"/>
</dbReference>
<accession>A0A1X6P968</accession>
<dbReference type="InterPro" id="IPR011051">
    <property type="entry name" value="RmlC_Cupin_sf"/>
</dbReference>
<dbReference type="SUPFAM" id="SSF51182">
    <property type="entry name" value="RmlC-like cupins"/>
    <property type="match status" value="1"/>
</dbReference>
<dbReference type="Gene3D" id="2.60.120.10">
    <property type="entry name" value="Jelly Rolls"/>
    <property type="match status" value="1"/>
</dbReference>
<reference evidence="1 2" key="1">
    <citation type="submission" date="2017-03" db="EMBL/GenBank/DDBJ databases">
        <title>WGS assembly of Porphyra umbilicalis.</title>
        <authorList>
            <person name="Brawley S.H."/>
            <person name="Blouin N.A."/>
            <person name="Ficko-Blean E."/>
            <person name="Wheeler G.L."/>
            <person name="Lohr M."/>
            <person name="Goodson H.V."/>
            <person name="Jenkins J.W."/>
            <person name="Blaby-Haas C.E."/>
            <person name="Helliwell K.E."/>
            <person name="Chan C."/>
            <person name="Marriage T."/>
            <person name="Bhattacharya D."/>
            <person name="Klein A.S."/>
            <person name="Badis Y."/>
            <person name="Brodie J."/>
            <person name="Cao Y."/>
            <person name="Collen J."/>
            <person name="Dittami S.M."/>
            <person name="Gachon C.M."/>
            <person name="Green B.R."/>
            <person name="Karpowicz S."/>
            <person name="Kim J.W."/>
            <person name="Kudahl U."/>
            <person name="Lin S."/>
            <person name="Michel G."/>
            <person name="Mittag M."/>
            <person name="Olson B.J."/>
            <person name="Pangilinan J."/>
            <person name="Peng Y."/>
            <person name="Qiu H."/>
            <person name="Shu S."/>
            <person name="Singer J.T."/>
            <person name="Smith A.G."/>
            <person name="Sprecher B.N."/>
            <person name="Wagner V."/>
            <person name="Wang W."/>
            <person name="Wang Z.-Y."/>
            <person name="Yan J."/>
            <person name="Yarish C."/>
            <person name="Zoeuner-Riek S."/>
            <person name="Zhuang Y."/>
            <person name="Zou Y."/>
            <person name="Lindquist E.A."/>
            <person name="Grimwood J."/>
            <person name="Barry K."/>
            <person name="Rokhsar D.S."/>
            <person name="Schmutz J."/>
            <person name="Stiller J.W."/>
            <person name="Grossman A.R."/>
            <person name="Prochnik S.E."/>
        </authorList>
    </citation>
    <scope>NUCLEOTIDE SEQUENCE [LARGE SCALE GENOMIC DNA]</scope>
    <source>
        <strain evidence="1">4086291</strain>
    </source>
</reference>
<dbReference type="OrthoDB" id="4965688at2759"/>
<evidence type="ECO:0008006" key="3">
    <source>
        <dbReference type="Google" id="ProtNLM"/>
    </source>
</evidence>
<dbReference type="PANTHER" id="PTHR34571">
    <property type="entry name" value="(S)-UREIDOGLYCINE AMINOHYDROLASE"/>
    <property type="match status" value="1"/>
</dbReference>
<dbReference type="InterPro" id="IPR014710">
    <property type="entry name" value="RmlC-like_jellyroll"/>
</dbReference>
<dbReference type="EMBL" id="KV918842">
    <property type="protein sequence ID" value="OSX77286.1"/>
    <property type="molecule type" value="Genomic_DNA"/>
</dbReference>
<gene>
    <name evidence="1" type="ORF">BU14_0153s0030</name>
</gene>
<keyword evidence="2" id="KW-1185">Reference proteome</keyword>
<sequence length="131" mass="14959">MVLIDRVYEAVGGAPYVVGREADVPVEAVDGEAFDLRRLLPVDDKRYDFNIHVMDFPPGASLAVREVHYNMHGLVMLRGGGIYRLGREYLHVTAGDVVWMGPFTLQWYAALGREPTRYLLYKDVNRDPTYR</sequence>
<organism evidence="1 2">
    <name type="scientific">Porphyra umbilicalis</name>
    <name type="common">Purple laver</name>
    <name type="synonym">Red alga</name>
    <dbReference type="NCBI Taxonomy" id="2786"/>
    <lineage>
        <taxon>Eukaryota</taxon>
        <taxon>Rhodophyta</taxon>
        <taxon>Bangiophyceae</taxon>
        <taxon>Bangiales</taxon>
        <taxon>Bangiaceae</taxon>
        <taxon>Porphyra</taxon>
    </lineage>
</organism>
<evidence type="ECO:0000313" key="1">
    <source>
        <dbReference type="EMBL" id="OSX77286.1"/>
    </source>
</evidence>
<protein>
    <recommendedName>
        <fullName evidence="3">Cupin 2 conserved barrel domain-containing protein</fullName>
    </recommendedName>
</protein>
<dbReference type="InterPro" id="IPR017627">
    <property type="entry name" value="UGHY"/>
</dbReference>
<dbReference type="PANTHER" id="PTHR34571:SF1">
    <property type="entry name" value="(S)-UREIDOGLYCINE AMINOHYDROLASE"/>
    <property type="match status" value="1"/>
</dbReference>
<proteinExistence type="predicted"/>
<evidence type="ECO:0000313" key="2">
    <source>
        <dbReference type="Proteomes" id="UP000218209"/>
    </source>
</evidence>
<dbReference type="Proteomes" id="UP000218209">
    <property type="component" value="Unassembled WGS sequence"/>
</dbReference>
<dbReference type="InterPro" id="IPR044697">
    <property type="entry name" value="UGlyAH_cupin_C"/>
</dbReference>
<name>A0A1X6P968_PORUM</name>